<name>A0A4S2KTX5_9HYME</name>
<dbReference type="Proteomes" id="UP000310200">
    <property type="component" value="Unassembled WGS sequence"/>
</dbReference>
<evidence type="ECO:0000313" key="2">
    <source>
        <dbReference type="Proteomes" id="UP000310200"/>
    </source>
</evidence>
<feature type="non-terminal residue" evidence="1">
    <location>
        <position position="1"/>
    </location>
</feature>
<accession>A0A4S2KTX5</accession>
<reference evidence="1 2" key="1">
    <citation type="journal article" date="2019" name="Philos. Trans. R. Soc. Lond., B, Biol. Sci.">
        <title>Ant behaviour and brain gene expression of defending hosts depend on the ecological success of the intruding social parasite.</title>
        <authorList>
            <person name="Kaur R."/>
            <person name="Stoldt M."/>
            <person name="Jongepier E."/>
            <person name="Feldmeyer B."/>
            <person name="Menzel F."/>
            <person name="Bornberg-Bauer E."/>
            <person name="Foitzik S."/>
        </authorList>
    </citation>
    <scope>NUCLEOTIDE SEQUENCE [LARGE SCALE GENOMIC DNA]</scope>
    <source>
        <tissue evidence="1">Whole body</tissue>
    </source>
</reference>
<gene>
    <name evidence="1" type="ORF">DBV15_12601</name>
</gene>
<evidence type="ECO:0000313" key="1">
    <source>
        <dbReference type="EMBL" id="TGZ51579.1"/>
    </source>
</evidence>
<sequence>IIHLDGALARPPKFAHYNSGNVPYELQICSNTVVSSLVLVGYVKTKFGAVHHNKFNKLIGCGSLTDGEFKLQVYIINFKEDEYDKFDLNKGDKMEAIGVMQTAEPPYFLIQNLRDIKRVDGCLPLETVIKVSRSLKKRCSEGNSVQLIDEI</sequence>
<protein>
    <submittedName>
        <fullName evidence="1">Run domain beclin-1 interacting and cystein-rich containing</fullName>
    </submittedName>
</protein>
<organism evidence="1 2">
    <name type="scientific">Temnothorax longispinosus</name>
    <dbReference type="NCBI Taxonomy" id="300112"/>
    <lineage>
        <taxon>Eukaryota</taxon>
        <taxon>Metazoa</taxon>
        <taxon>Ecdysozoa</taxon>
        <taxon>Arthropoda</taxon>
        <taxon>Hexapoda</taxon>
        <taxon>Insecta</taxon>
        <taxon>Pterygota</taxon>
        <taxon>Neoptera</taxon>
        <taxon>Endopterygota</taxon>
        <taxon>Hymenoptera</taxon>
        <taxon>Apocrita</taxon>
        <taxon>Aculeata</taxon>
        <taxon>Formicoidea</taxon>
        <taxon>Formicidae</taxon>
        <taxon>Myrmicinae</taxon>
        <taxon>Temnothorax</taxon>
    </lineage>
</organism>
<keyword evidence="2" id="KW-1185">Reference proteome</keyword>
<dbReference type="EMBL" id="QBLH01001590">
    <property type="protein sequence ID" value="TGZ51579.1"/>
    <property type="molecule type" value="Genomic_DNA"/>
</dbReference>
<dbReference type="AlphaFoldDB" id="A0A4S2KTX5"/>
<proteinExistence type="predicted"/>
<comment type="caution">
    <text evidence="1">The sequence shown here is derived from an EMBL/GenBank/DDBJ whole genome shotgun (WGS) entry which is preliminary data.</text>
</comment>